<dbReference type="PROSITE" id="PS50851">
    <property type="entry name" value="CHEW"/>
    <property type="match status" value="1"/>
</dbReference>
<evidence type="ECO:0000256" key="12">
    <source>
        <dbReference type="PROSITE-ProRule" id="PRU00110"/>
    </source>
</evidence>
<dbReference type="Proteomes" id="UP000184292">
    <property type="component" value="Unassembled WGS sequence"/>
</dbReference>
<feature type="region of interest" description="Disordered" evidence="13">
    <location>
        <begin position="266"/>
        <end position="321"/>
    </location>
</feature>
<dbReference type="GO" id="GO:0005737">
    <property type="term" value="C:cytoplasm"/>
    <property type="evidence" value="ECO:0007669"/>
    <property type="project" value="InterPro"/>
</dbReference>
<dbReference type="PANTHER" id="PTHR43395:SF10">
    <property type="entry name" value="CHEMOTAXIS PROTEIN CHEA"/>
    <property type="match status" value="1"/>
</dbReference>
<reference evidence="17 18" key="1">
    <citation type="submission" date="2016-11" db="EMBL/GenBank/DDBJ databases">
        <authorList>
            <person name="Jaros S."/>
            <person name="Januszkiewicz K."/>
            <person name="Wedrychowicz H."/>
        </authorList>
    </citation>
    <scope>NUCLEOTIDE SEQUENCE [LARGE SCALE GENOMIC DNA]</scope>
    <source>
        <strain evidence="17 18">DSM 100565</strain>
    </source>
</reference>
<dbReference type="InterPro" id="IPR002545">
    <property type="entry name" value="CheW-lke_dom"/>
</dbReference>
<dbReference type="InterPro" id="IPR037006">
    <property type="entry name" value="CheA-like_homodim_sf"/>
</dbReference>
<dbReference type="InterPro" id="IPR036097">
    <property type="entry name" value="HisK_dim/P_sf"/>
</dbReference>
<evidence type="ECO:0000259" key="14">
    <source>
        <dbReference type="PROSITE" id="PS50109"/>
    </source>
</evidence>
<feature type="compositionally biased region" description="Low complexity" evidence="13">
    <location>
        <begin position="308"/>
        <end position="318"/>
    </location>
</feature>
<organism evidence="17 18">
    <name type="scientific">Wenxinia saemankumensis</name>
    <dbReference type="NCBI Taxonomy" id="1447782"/>
    <lineage>
        <taxon>Bacteria</taxon>
        <taxon>Pseudomonadati</taxon>
        <taxon>Pseudomonadota</taxon>
        <taxon>Alphaproteobacteria</taxon>
        <taxon>Rhodobacterales</taxon>
        <taxon>Roseobacteraceae</taxon>
        <taxon>Wenxinia</taxon>
    </lineage>
</organism>
<feature type="modified residue" description="Phosphohistidine" evidence="12">
    <location>
        <position position="45"/>
    </location>
</feature>
<dbReference type="InterPro" id="IPR036061">
    <property type="entry name" value="CheW-like_dom_sf"/>
</dbReference>
<dbReference type="SUPFAM" id="SSF50341">
    <property type="entry name" value="CheW-like"/>
    <property type="match status" value="1"/>
</dbReference>
<comment type="catalytic activity">
    <reaction evidence="1">
        <text>ATP + protein L-histidine = ADP + protein N-phospho-L-histidine.</text>
        <dbReference type="EC" id="2.7.13.3"/>
    </reaction>
</comment>
<feature type="compositionally biased region" description="Low complexity" evidence="13">
    <location>
        <begin position="287"/>
        <end position="299"/>
    </location>
</feature>
<protein>
    <recommendedName>
        <fullName evidence="3">Chemotaxis protein CheA</fullName>
        <ecNumber evidence="2">2.7.13.3</ecNumber>
    </recommendedName>
</protein>
<dbReference type="Pfam" id="PF01584">
    <property type="entry name" value="CheW"/>
    <property type="match status" value="1"/>
</dbReference>
<dbReference type="Pfam" id="PF02895">
    <property type="entry name" value="H-kinase_dim"/>
    <property type="match status" value="1"/>
</dbReference>
<dbReference type="GO" id="GO:0000155">
    <property type="term" value="F:phosphorelay sensor kinase activity"/>
    <property type="evidence" value="ECO:0007669"/>
    <property type="project" value="InterPro"/>
</dbReference>
<keyword evidence="18" id="KW-1185">Reference proteome</keyword>
<dbReference type="SMART" id="SM01231">
    <property type="entry name" value="H-kinase_dim"/>
    <property type="match status" value="1"/>
</dbReference>
<evidence type="ECO:0000259" key="16">
    <source>
        <dbReference type="PROSITE" id="PS50894"/>
    </source>
</evidence>
<dbReference type="PROSITE" id="PS50109">
    <property type="entry name" value="HIS_KIN"/>
    <property type="match status" value="1"/>
</dbReference>
<sequence>MSESLRDMFFAECEDLLDALSEGLARMGEGTQDGETVNAIFRAVHSIKGAAGAFGLEAIVGFAHSYETVLDRVRSGELEPDAETLRTIIRSSDVLSDLVDAARNDRDDTPEAMGPLLEALTALSAASAHAAPARPAGEAAVFEPMAAMPIAILPIEGQEARFAIDFTPERSLFDNGHDPARLLKALGALGRLDLLCDTAAIPVLGTFDPEEPFLSWRMVLEGDIAEGEIRNVFSFVEGLCRLSVIRLDDDAPAPFDVCAEAPRIAAEEAKPDPVPVPPMPGPDDPGEPGATAARSTPSASAPPPSAAPPAGANSAARPTLRVDPERVDRLINTVGELIINQAVISQRLAALGAEPNSEIMGDLDDYRHLARDIQEGVMAIRAQPVKPLFQRMGRIIREASEALGKDVVMVTEGEGTEVDKTVVERLADPLTHMVRNAVDHGIESIADRRAAGKPDQGTVRLLAAHRSGHVHIEISDDGGGLHRERIFQTAVDKGLIPPDAKLTESEIDNLLFLPGFSTASKISKLSGRGVGMDVVKTAITSLGGRVTIASRPGAGSTFSITLPLTLAVLDGMIVTVAGQTMVLPLHSILETIRPNTRDVRPLGAEGHVLSIRGSYVPIISLAHVLGLSDEPFDPQSCIFVLIRTEGSSPVSLAVDSISDQRQVVIKSLEGNYGTIPGISAATILGDGKIALIVDTDTVVVLAAQNPSIQMFRNKDESHEHLAALG</sequence>
<dbReference type="InterPro" id="IPR004358">
    <property type="entry name" value="Sig_transdc_His_kin-like_C"/>
</dbReference>
<evidence type="ECO:0000256" key="2">
    <source>
        <dbReference type="ARBA" id="ARBA00012438"/>
    </source>
</evidence>
<dbReference type="GO" id="GO:0006935">
    <property type="term" value="P:chemotaxis"/>
    <property type="evidence" value="ECO:0007669"/>
    <property type="project" value="UniProtKB-KW"/>
</dbReference>
<keyword evidence="7" id="KW-0547">Nucleotide-binding</keyword>
<keyword evidence="5 12" id="KW-0597">Phosphoprotein</keyword>
<dbReference type="InterPro" id="IPR008207">
    <property type="entry name" value="Sig_transdc_His_kin_Hpt_dom"/>
</dbReference>
<name>A0A1M6DQQ1_9RHOB</name>
<evidence type="ECO:0000256" key="3">
    <source>
        <dbReference type="ARBA" id="ARBA00021495"/>
    </source>
</evidence>
<feature type="domain" description="HPt" evidence="16">
    <location>
        <begin position="1"/>
        <end position="102"/>
    </location>
</feature>
<evidence type="ECO:0000256" key="9">
    <source>
        <dbReference type="ARBA" id="ARBA00022840"/>
    </source>
</evidence>
<evidence type="ECO:0000256" key="10">
    <source>
        <dbReference type="ARBA" id="ARBA00023012"/>
    </source>
</evidence>
<dbReference type="InterPro" id="IPR005467">
    <property type="entry name" value="His_kinase_dom"/>
</dbReference>
<evidence type="ECO:0000256" key="6">
    <source>
        <dbReference type="ARBA" id="ARBA00022679"/>
    </source>
</evidence>
<dbReference type="EC" id="2.7.13.3" evidence="2"/>
<dbReference type="EMBL" id="FQYO01000003">
    <property type="protein sequence ID" value="SHI75584.1"/>
    <property type="molecule type" value="Genomic_DNA"/>
</dbReference>
<dbReference type="SUPFAM" id="SSF47384">
    <property type="entry name" value="Homodimeric domain of signal transducing histidine kinase"/>
    <property type="match status" value="1"/>
</dbReference>
<dbReference type="Gene3D" id="1.10.287.560">
    <property type="entry name" value="Histidine kinase CheA-like, homodimeric domain"/>
    <property type="match status" value="1"/>
</dbReference>
<dbReference type="SUPFAM" id="SSF47226">
    <property type="entry name" value="Histidine-containing phosphotransfer domain, HPT domain"/>
    <property type="match status" value="1"/>
</dbReference>
<dbReference type="Pfam" id="PF01627">
    <property type="entry name" value="Hpt"/>
    <property type="match status" value="1"/>
</dbReference>
<feature type="domain" description="CheW-like" evidence="15">
    <location>
        <begin position="568"/>
        <end position="704"/>
    </location>
</feature>
<evidence type="ECO:0000313" key="18">
    <source>
        <dbReference type="Proteomes" id="UP000184292"/>
    </source>
</evidence>
<dbReference type="PANTHER" id="PTHR43395">
    <property type="entry name" value="SENSOR HISTIDINE KINASE CHEA"/>
    <property type="match status" value="1"/>
</dbReference>
<dbReference type="RefSeq" id="WP_073327873.1">
    <property type="nucleotide sequence ID" value="NZ_FQYO01000003.1"/>
</dbReference>
<dbReference type="InterPro" id="IPR004105">
    <property type="entry name" value="CheA-like_dim"/>
</dbReference>
<proteinExistence type="predicted"/>
<dbReference type="CDD" id="cd00731">
    <property type="entry name" value="CheA_reg"/>
    <property type="match status" value="1"/>
</dbReference>
<dbReference type="STRING" id="1447782.SAMN05444417_1553"/>
<dbReference type="Gene3D" id="3.30.565.10">
    <property type="entry name" value="Histidine kinase-like ATPase, C-terminal domain"/>
    <property type="match status" value="1"/>
</dbReference>
<evidence type="ECO:0000256" key="8">
    <source>
        <dbReference type="ARBA" id="ARBA00022777"/>
    </source>
</evidence>
<keyword evidence="10" id="KW-0902">Two-component regulatory system</keyword>
<dbReference type="SMART" id="SM00387">
    <property type="entry name" value="HATPase_c"/>
    <property type="match status" value="1"/>
</dbReference>
<dbReference type="GO" id="GO:0005524">
    <property type="term" value="F:ATP binding"/>
    <property type="evidence" value="ECO:0007669"/>
    <property type="project" value="UniProtKB-KW"/>
</dbReference>
<evidence type="ECO:0000256" key="13">
    <source>
        <dbReference type="SAM" id="MobiDB-lite"/>
    </source>
</evidence>
<evidence type="ECO:0000256" key="4">
    <source>
        <dbReference type="ARBA" id="ARBA00022500"/>
    </source>
</evidence>
<dbReference type="InterPro" id="IPR003594">
    <property type="entry name" value="HATPase_dom"/>
</dbReference>
<dbReference type="SMART" id="SM00073">
    <property type="entry name" value="HPT"/>
    <property type="match status" value="1"/>
</dbReference>
<dbReference type="SMART" id="SM00260">
    <property type="entry name" value="CheW"/>
    <property type="match status" value="1"/>
</dbReference>
<dbReference type="SUPFAM" id="SSF55874">
    <property type="entry name" value="ATPase domain of HSP90 chaperone/DNA topoisomerase II/histidine kinase"/>
    <property type="match status" value="1"/>
</dbReference>
<keyword evidence="6" id="KW-0808">Transferase</keyword>
<dbReference type="CDD" id="cd00088">
    <property type="entry name" value="HPT"/>
    <property type="match status" value="1"/>
</dbReference>
<evidence type="ECO:0000256" key="7">
    <source>
        <dbReference type="ARBA" id="ARBA00022741"/>
    </source>
</evidence>
<feature type="domain" description="Histidine kinase" evidence="14">
    <location>
        <begin position="357"/>
        <end position="566"/>
    </location>
</feature>
<dbReference type="InterPro" id="IPR036641">
    <property type="entry name" value="HPT_dom_sf"/>
</dbReference>
<evidence type="ECO:0000259" key="15">
    <source>
        <dbReference type="PROSITE" id="PS50851"/>
    </source>
</evidence>
<dbReference type="InterPro" id="IPR051315">
    <property type="entry name" value="Bact_Chemotaxis_CheA"/>
</dbReference>
<evidence type="ECO:0000256" key="11">
    <source>
        <dbReference type="ARBA" id="ARBA00035100"/>
    </source>
</evidence>
<dbReference type="InterPro" id="IPR036890">
    <property type="entry name" value="HATPase_C_sf"/>
</dbReference>
<evidence type="ECO:0000313" key="17">
    <source>
        <dbReference type="EMBL" id="SHI75584.1"/>
    </source>
</evidence>
<dbReference type="FunFam" id="3.30.565.10:FF:000016">
    <property type="entry name" value="Chemotaxis protein CheA, putative"/>
    <property type="match status" value="1"/>
</dbReference>
<dbReference type="PROSITE" id="PS50894">
    <property type="entry name" value="HPT"/>
    <property type="match status" value="1"/>
</dbReference>
<keyword evidence="9" id="KW-0067">ATP-binding</keyword>
<dbReference type="PRINTS" id="PR00344">
    <property type="entry name" value="BCTRLSENSOR"/>
</dbReference>
<evidence type="ECO:0000256" key="1">
    <source>
        <dbReference type="ARBA" id="ARBA00000085"/>
    </source>
</evidence>
<keyword evidence="4" id="KW-0145">Chemotaxis</keyword>
<evidence type="ECO:0000256" key="5">
    <source>
        <dbReference type="ARBA" id="ARBA00022553"/>
    </source>
</evidence>
<comment type="function">
    <text evidence="11">Involved in the transmission of sensory signals from the chemoreceptors to the flagellar motors. CheA is autophosphorylated; it can transfer its phosphate group to either CheB or CheY.</text>
</comment>
<keyword evidence="8 17" id="KW-0418">Kinase</keyword>
<accession>A0A1M6DQQ1</accession>
<dbReference type="Gene3D" id="1.20.120.160">
    <property type="entry name" value="HPT domain"/>
    <property type="match status" value="1"/>
</dbReference>
<dbReference type="AlphaFoldDB" id="A0A1M6DQQ1"/>
<dbReference type="CDD" id="cd16916">
    <property type="entry name" value="HATPase_CheA-like"/>
    <property type="match status" value="1"/>
</dbReference>
<dbReference type="Pfam" id="PF02518">
    <property type="entry name" value="HATPase_c"/>
    <property type="match status" value="1"/>
</dbReference>
<dbReference type="OrthoDB" id="9803176at2"/>
<gene>
    <name evidence="17" type="ORF">SAMN05444417_1553</name>
</gene>
<dbReference type="Gene3D" id="2.30.30.40">
    <property type="entry name" value="SH3 Domains"/>
    <property type="match status" value="1"/>
</dbReference>
<feature type="compositionally biased region" description="Pro residues" evidence="13">
    <location>
        <begin position="272"/>
        <end position="283"/>
    </location>
</feature>